<dbReference type="EMBL" id="CP089391">
    <property type="protein sequence ID" value="WBL82411.1"/>
    <property type="molecule type" value="Genomic_DNA"/>
</dbReference>
<dbReference type="RefSeq" id="WP_270172387.1">
    <property type="nucleotide sequence ID" value="NZ_CP089391.1"/>
</dbReference>
<proteinExistence type="predicted"/>
<accession>A0ABY7MWV2</accession>
<evidence type="ECO:0000313" key="1">
    <source>
        <dbReference type="EMBL" id="WBL82411.1"/>
    </source>
</evidence>
<name>A0ABY7MWV2_9BRAD</name>
<gene>
    <name evidence="1" type="ORF">I3J27_18995</name>
</gene>
<reference evidence="1" key="1">
    <citation type="submission" date="2021-12" db="EMBL/GenBank/DDBJ databases">
        <title>Bradyrhizobium xenonodulans sp. nov.</title>
        <authorList>
            <person name="Claassens R."/>
            <person name="Venter S.N."/>
            <person name="Beukes C.W."/>
            <person name="Stepkowski T."/>
            <person name="Steenkamp E.T."/>
        </authorList>
    </citation>
    <scope>NUCLEOTIDE SEQUENCE</scope>
    <source>
        <strain evidence="1">14AB</strain>
    </source>
</reference>
<dbReference type="Proteomes" id="UP001179614">
    <property type="component" value="Chromosome"/>
</dbReference>
<sequence>MRGTGFLAIWSDVEAHDLTDYRHWLTREHTMERVTTRGFLASRVFRAARDDLDRFFILYELEAPEVLDGEAYLARLNAPTPWSQRIMPKLGNFMRGGGAMVARAGRGEGATIVALRIEKLPAAPMKFAQALATCDGVAAVQVGATDEVRTSVRTAEKGMRSSEGFFAGLLLIEALDEASLQGALKQARAIAPDVLNRASEAEVYQWMFALDARIADSSGCDSAPKC</sequence>
<organism evidence="1 2">
    <name type="scientific">Bradyrhizobium xenonodulans</name>
    <dbReference type="NCBI Taxonomy" id="2736875"/>
    <lineage>
        <taxon>Bacteria</taxon>
        <taxon>Pseudomonadati</taxon>
        <taxon>Pseudomonadota</taxon>
        <taxon>Alphaproteobacteria</taxon>
        <taxon>Hyphomicrobiales</taxon>
        <taxon>Nitrobacteraceae</taxon>
        <taxon>Bradyrhizobium</taxon>
    </lineage>
</organism>
<evidence type="ECO:0000313" key="2">
    <source>
        <dbReference type="Proteomes" id="UP001179614"/>
    </source>
</evidence>
<protein>
    <submittedName>
        <fullName evidence="1">Uncharacterized protein</fullName>
    </submittedName>
</protein>
<keyword evidence="2" id="KW-1185">Reference proteome</keyword>